<dbReference type="EMBL" id="KZ451896">
    <property type="protein sequence ID" value="PKA65191.1"/>
    <property type="molecule type" value="Genomic_DNA"/>
</dbReference>
<accession>A0A2I0BBN4</accession>
<keyword evidence="3" id="KW-1185">Reference proteome</keyword>
<feature type="compositionally biased region" description="Pro residues" evidence="1">
    <location>
        <begin position="70"/>
        <end position="80"/>
    </location>
</feature>
<proteinExistence type="predicted"/>
<dbReference type="Proteomes" id="UP000236161">
    <property type="component" value="Unassembled WGS sequence"/>
</dbReference>
<evidence type="ECO:0000313" key="3">
    <source>
        <dbReference type="Proteomes" id="UP000236161"/>
    </source>
</evidence>
<feature type="region of interest" description="Disordered" evidence="1">
    <location>
        <begin position="1"/>
        <end position="158"/>
    </location>
</feature>
<feature type="compositionally biased region" description="Basic residues" evidence="1">
    <location>
        <begin position="115"/>
        <end position="130"/>
    </location>
</feature>
<evidence type="ECO:0000256" key="1">
    <source>
        <dbReference type="SAM" id="MobiDB-lite"/>
    </source>
</evidence>
<dbReference type="AlphaFoldDB" id="A0A2I0BBN4"/>
<feature type="compositionally biased region" description="Polar residues" evidence="1">
    <location>
        <begin position="87"/>
        <end position="114"/>
    </location>
</feature>
<sequence length="158" mass="18057">MESTAESKHQLQVRREPPHKEPDRSRPHPDHWHTPLHPVHGSRPPSSLRKSCKSACCWSQPGGSSRRHAPPPSEQPPTPNPHGGHGSPSSNTLCHKSFSQTIPWLNLRNPQASRQTRRRPPRRHRHPHHHLYQEPKVVFPLKSNPRRRHSAADEPNVA</sequence>
<protein>
    <submittedName>
        <fullName evidence="2">Uncharacterized protein</fullName>
    </submittedName>
</protein>
<evidence type="ECO:0000313" key="2">
    <source>
        <dbReference type="EMBL" id="PKA65191.1"/>
    </source>
</evidence>
<name>A0A2I0BBN4_9ASPA</name>
<gene>
    <name evidence="2" type="ORF">AXF42_Ash013312</name>
</gene>
<organism evidence="2 3">
    <name type="scientific">Apostasia shenzhenica</name>
    <dbReference type="NCBI Taxonomy" id="1088818"/>
    <lineage>
        <taxon>Eukaryota</taxon>
        <taxon>Viridiplantae</taxon>
        <taxon>Streptophyta</taxon>
        <taxon>Embryophyta</taxon>
        <taxon>Tracheophyta</taxon>
        <taxon>Spermatophyta</taxon>
        <taxon>Magnoliopsida</taxon>
        <taxon>Liliopsida</taxon>
        <taxon>Asparagales</taxon>
        <taxon>Orchidaceae</taxon>
        <taxon>Apostasioideae</taxon>
        <taxon>Apostasia</taxon>
    </lineage>
</organism>
<reference evidence="2 3" key="1">
    <citation type="journal article" date="2017" name="Nature">
        <title>The Apostasia genome and the evolution of orchids.</title>
        <authorList>
            <person name="Zhang G.Q."/>
            <person name="Liu K.W."/>
            <person name="Li Z."/>
            <person name="Lohaus R."/>
            <person name="Hsiao Y.Y."/>
            <person name="Niu S.C."/>
            <person name="Wang J.Y."/>
            <person name="Lin Y.C."/>
            <person name="Xu Q."/>
            <person name="Chen L.J."/>
            <person name="Yoshida K."/>
            <person name="Fujiwara S."/>
            <person name="Wang Z.W."/>
            <person name="Zhang Y.Q."/>
            <person name="Mitsuda N."/>
            <person name="Wang M."/>
            <person name="Liu G.H."/>
            <person name="Pecoraro L."/>
            <person name="Huang H.X."/>
            <person name="Xiao X.J."/>
            <person name="Lin M."/>
            <person name="Wu X.Y."/>
            <person name="Wu W.L."/>
            <person name="Chen Y.Y."/>
            <person name="Chang S.B."/>
            <person name="Sakamoto S."/>
            <person name="Ohme-Takagi M."/>
            <person name="Yagi M."/>
            <person name="Zeng S.J."/>
            <person name="Shen C.Y."/>
            <person name="Yeh C.M."/>
            <person name="Luo Y.B."/>
            <person name="Tsai W.C."/>
            <person name="Van de Peer Y."/>
            <person name="Liu Z.J."/>
        </authorList>
    </citation>
    <scope>NUCLEOTIDE SEQUENCE [LARGE SCALE GENOMIC DNA]</scope>
    <source>
        <strain evidence="3">cv. Shenzhen</strain>
        <tissue evidence="2">Stem</tissue>
    </source>
</reference>
<feature type="compositionally biased region" description="Basic and acidic residues" evidence="1">
    <location>
        <begin position="1"/>
        <end position="33"/>
    </location>
</feature>